<keyword evidence="4" id="KW-1185">Reference proteome</keyword>
<feature type="compositionally biased region" description="Polar residues" evidence="1">
    <location>
        <begin position="219"/>
        <end position="237"/>
    </location>
</feature>
<sequence length="439" mass="47782">MDPNDSDSSGADEGEFTETNVLLGYASKIPTDDKISQLGGYPTWLDDKYPPPASLANCKICNKNMSLLLQLNGDLPEYFPGHERRIHIQACRQRQCRRKHGSIRGFRGTRISPGQGREEEIKKLQPKTRSAVEASPLPNLGSAIFGGGSAANSSNVPTNPFSTSSTTSNPFANASNSTATNPFSGSSLATKPPQPPQPSTATTDLPETFASKVRINSQPPQAFQSAEPSTPWPSQSSFPPPYPTYHLDADYETLSAENPSNIPASARIDNEFDTPESGTSGSSKEDKEAFESTLDKTFQKFADRLAQNPEQVLRYEFRGQPLLYNKSDPVGKLLAPYQTHSTVSDAKVQSRGTPGTSGMPRCENCGTERLFEVQLTPQAIAELEAEETGLEGMDWGTVILGVCGKDCMPKATKVEEGEVGWLEEWVGVQWEEVVEKRGK</sequence>
<proteinExistence type="predicted"/>
<gene>
    <name evidence="3" type="ORF">EV356DRAFT_462198</name>
</gene>
<feature type="compositionally biased region" description="Low complexity" evidence="1">
    <location>
        <begin position="154"/>
        <end position="184"/>
    </location>
</feature>
<protein>
    <recommendedName>
        <fullName evidence="2">Programmed cell death protein 2 C-terminal domain-containing protein</fullName>
    </recommendedName>
</protein>
<dbReference type="AlphaFoldDB" id="A0A6A6HHM0"/>
<reference evidence="3" key="1">
    <citation type="journal article" date="2020" name="Stud. Mycol.">
        <title>101 Dothideomycetes genomes: a test case for predicting lifestyles and emergence of pathogens.</title>
        <authorList>
            <person name="Haridas S."/>
            <person name="Albert R."/>
            <person name="Binder M."/>
            <person name="Bloem J."/>
            <person name="Labutti K."/>
            <person name="Salamov A."/>
            <person name="Andreopoulos B."/>
            <person name="Baker S."/>
            <person name="Barry K."/>
            <person name="Bills G."/>
            <person name="Bluhm B."/>
            <person name="Cannon C."/>
            <person name="Castanera R."/>
            <person name="Culley D."/>
            <person name="Daum C."/>
            <person name="Ezra D."/>
            <person name="Gonzalez J."/>
            <person name="Henrissat B."/>
            <person name="Kuo A."/>
            <person name="Liang C."/>
            <person name="Lipzen A."/>
            <person name="Lutzoni F."/>
            <person name="Magnuson J."/>
            <person name="Mondo S."/>
            <person name="Nolan M."/>
            <person name="Ohm R."/>
            <person name="Pangilinan J."/>
            <person name="Park H.-J."/>
            <person name="Ramirez L."/>
            <person name="Alfaro M."/>
            <person name="Sun H."/>
            <person name="Tritt A."/>
            <person name="Yoshinaga Y."/>
            <person name="Zwiers L.-H."/>
            <person name="Turgeon B."/>
            <person name="Goodwin S."/>
            <person name="Spatafora J."/>
            <person name="Crous P."/>
            <person name="Grigoriev I."/>
        </authorList>
    </citation>
    <scope>NUCLEOTIDE SEQUENCE</scope>
    <source>
        <strain evidence="3">Tuck. ex Michener</strain>
    </source>
</reference>
<dbReference type="GO" id="GO:0030490">
    <property type="term" value="P:maturation of SSU-rRNA"/>
    <property type="evidence" value="ECO:0007669"/>
    <property type="project" value="TreeGrafter"/>
</dbReference>
<feature type="region of interest" description="Disordered" evidence="1">
    <location>
        <begin position="154"/>
        <end position="204"/>
    </location>
</feature>
<dbReference type="Proteomes" id="UP000800092">
    <property type="component" value="Unassembled WGS sequence"/>
</dbReference>
<accession>A0A6A6HHM0</accession>
<evidence type="ECO:0000313" key="4">
    <source>
        <dbReference type="Proteomes" id="UP000800092"/>
    </source>
</evidence>
<dbReference type="EMBL" id="ML991780">
    <property type="protein sequence ID" value="KAF2237392.1"/>
    <property type="molecule type" value="Genomic_DNA"/>
</dbReference>
<dbReference type="InterPro" id="IPR007320">
    <property type="entry name" value="PDCD2_C"/>
</dbReference>
<evidence type="ECO:0000256" key="1">
    <source>
        <dbReference type="SAM" id="MobiDB-lite"/>
    </source>
</evidence>
<name>A0A6A6HHM0_VIRVR</name>
<dbReference type="PANTHER" id="PTHR47524:SF1">
    <property type="entry name" value="20S RRNA ACCUMULATION PROTEIN 4"/>
    <property type="match status" value="1"/>
</dbReference>
<evidence type="ECO:0000259" key="2">
    <source>
        <dbReference type="Pfam" id="PF04194"/>
    </source>
</evidence>
<dbReference type="PANTHER" id="PTHR47524">
    <property type="entry name" value="20S RRNA ACCUMULATION PROTEIN 4"/>
    <property type="match status" value="1"/>
</dbReference>
<evidence type="ECO:0000313" key="3">
    <source>
        <dbReference type="EMBL" id="KAF2237392.1"/>
    </source>
</evidence>
<feature type="region of interest" description="Disordered" evidence="1">
    <location>
        <begin position="104"/>
        <end position="136"/>
    </location>
</feature>
<dbReference type="Pfam" id="PF04194">
    <property type="entry name" value="PDCD2_C"/>
    <property type="match status" value="1"/>
</dbReference>
<dbReference type="GO" id="GO:0005737">
    <property type="term" value="C:cytoplasm"/>
    <property type="evidence" value="ECO:0007669"/>
    <property type="project" value="InterPro"/>
</dbReference>
<feature type="domain" description="Programmed cell death protein 2 C-terminal" evidence="2">
    <location>
        <begin position="295"/>
        <end position="430"/>
    </location>
</feature>
<feature type="region of interest" description="Disordered" evidence="1">
    <location>
        <begin position="219"/>
        <end position="291"/>
    </location>
</feature>
<dbReference type="OrthoDB" id="443682at2759"/>
<organism evidence="3 4">
    <name type="scientific">Viridothelium virens</name>
    <name type="common">Speckled blister lichen</name>
    <name type="synonym">Trypethelium virens</name>
    <dbReference type="NCBI Taxonomy" id="1048519"/>
    <lineage>
        <taxon>Eukaryota</taxon>
        <taxon>Fungi</taxon>
        <taxon>Dikarya</taxon>
        <taxon>Ascomycota</taxon>
        <taxon>Pezizomycotina</taxon>
        <taxon>Dothideomycetes</taxon>
        <taxon>Dothideomycetes incertae sedis</taxon>
        <taxon>Trypetheliales</taxon>
        <taxon>Trypetheliaceae</taxon>
        <taxon>Viridothelium</taxon>
    </lineage>
</organism>